<dbReference type="EMBL" id="JH604633">
    <property type="protein sequence ID" value="EHY66535.1"/>
    <property type="molecule type" value="Genomic_DNA"/>
</dbReference>
<gene>
    <name evidence="1" type="ORF">NERG_00175</name>
</gene>
<dbReference type="InterPro" id="IPR011990">
    <property type="entry name" value="TPR-like_helical_dom_sf"/>
</dbReference>
<sequence length="681" mass="78898">MKTQRKLILKYIKTNEIDKALETALYTIKYYEPDYKVQFYTGYCYFLKKDYPQAVCHYKQAIATSSSPEESLEASKGLAKIYIESDYMYIKDEDRKEIENILETVLESADPKKYTALEKDSIIFLLSIYLYNDLDQYMAVFRKYCMETDSSGEKTVINEAFSDEGFSHIRAYFCERLKQFHRDLKSTIESGYFSMERKVLVQEVKNILEKVSDLPEYYKDLIKTYGKEFLSDICSNYLLYLIMRAYSDFLQVGNLLEFMQKILEENIPIEDTSLVLMTLSDFMNIPALLGSPSIYKKVYYNTLSPTILLLRFPGNESVMKTVLEIYKEIEIALGREYKEKVDYVTALLVRQISSQEVLTDREYPFLSSITAAYPDVPRISSPMNLLIILDDALKAMNLKVINEVLDMHQPSTGTDDIVSAVLDLMEIPESAIELLAARDISQEDLCIQEDHKETVLPVESNICTREALIKITRLAYNTLGHKDLLLEYVHEKINSEYHLVIVKQHMALLKGNIESVHACLIENERKIDSYRVYLVRISKYTNSFEMIYSYYKFACEYINKTLASSQSNVSVGSDYLHYASIYSKENMQMKTALDLLPLNLYKYSVDAHISHFKHLLAINHYEKGNSPVVLQLLKELYDARPNDYYLISDFGVVLAESNESLHPVDKYLRVCRISVVRICSC</sequence>
<dbReference type="AlphaFoldDB" id="H8Z9A4"/>
<dbReference type="Gene3D" id="1.25.40.10">
    <property type="entry name" value="Tetratricopeptide repeat domain"/>
    <property type="match status" value="1"/>
</dbReference>
<dbReference type="HOGENOM" id="CLU_403885_0_0_1"/>
<dbReference type="SUPFAM" id="SSF48452">
    <property type="entry name" value="TPR-like"/>
    <property type="match status" value="1"/>
</dbReference>
<reference evidence="1" key="1">
    <citation type="submission" date="2011-03" db="EMBL/GenBank/DDBJ databases">
        <title>The Genome Sequence of Nematocida sp1 strain ERTm2.</title>
        <authorList>
            <consortium name="The Broad Institute Genome Sequencing Platform"/>
            <consortium name="The Broad Institute Genome Sequencing Center for Infectious Disease"/>
            <person name="Cuomo C."/>
            <person name="Troemel E."/>
            <person name="Young S.K."/>
            <person name="Zeng Q."/>
            <person name="Gargeya S."/>
            <person name="Fitzgerald M."/>
            <person name="Haas B."/>
            <person name="Abouelleil A."/>
            <person name="Alvarado L."/>
            <person name="Arachchi H.M."/>
            <person name="Berlin A."/>
            <person name="Brown A."/>
            <person name="Chapman S.B."/>
            <person name="Chen Z."/>
            <person name="Dunbar C."/>
            <person name="Freedman E."/>
            <person name="Gearin G."/>
            <person name="Gellesch M."/>
            <person name="Goldberg J."/>
            <person name="Griggs A."/>
            <person name="Gujja S."/>
            <person name="Heilman E.R."/>
            <person name="Heiman D."/>
            <person name="Howarth C."/>
            <person name="Larson L."/>
            <person name="Lui A."/>
            <person name="MacDonald P.J.P."/>
            <person name="Mehta T."/>
            <person name="Montmayeur A."/>
            <person name="Murphy C."/>
            <person name="Neiman D."/>
            <person name="Pearson M."/>
            <person name="Priest M."/>
            <person name="Roberts A."/>
            <person name="Saif S."/>
            <person name="Shea T."/>
            <person name="Shenoy N."/>
            <person name="Sisk P."/>
            <person name="Stolte C."/>
            <person name="Sykes S."/>
            <person name="White J."/>
            <person name="Yandava C."/>
            <person name="Wortman J."/>
            <person name="Nusbaum C."/>
            <person name="Birren B."/>
        </authorList>
    </citation>
    <scope>NUCLEOTIDE SEQUENCE</scope>
    <source>
        <strain evidence="1">ERTm2</strain>
    </source>
</reference>
<accession>H8Z9A4</accession>
<protein>
    <submittedName>
        <fullName evidence="1">Uncharacterized protein</fullName>
    </submittedName>
</protein>
<name>H8Z9A4_NEMA1</name>
<evidence type="ECO:0000313" key="1">
    <source>
        <dbReference type="EMBL" id="EHY66535.1"/>
    </source>
</evidence>
<organism evidence="1">
    <name type="scientific">Nematocida ausubeli (strain ATCC PRA-371 / ERTm2)</name>
    <name type="common">Nematode killer fungus</name>
    <dbReference type="NCBI Taxonomy" id="1913371"/>
    <lineage>
        <taxon>Eukaryota</taxon>
        <taxon>Fungi</taxon>
        <taxon>Fungi incertae sedis</taxon>
        <taxon>Microsporidia</taxon>
        <taxon>Nematocida</taxon>
    </lineage>
</organism>
<proteinExistence type="predicted"/>
<dbReference type="Proteomes" id="UP000005622">
    <property type="component" value="Unassembled WGS sequence"/>
</dbReference>